<feature type="transmembrane region" description="Helical" evidence="6">
    <location>
        <begin position="460"/>
        <end position="483"/>
    </location>
</feature>
<evidence type="ECO:0000256" key="6">
    <source>
        <dbReference type="SAM" id="Phobius"/>
    </source>
</evidence>
<feature type="transmembrane region" description="Helical" evidence="6">
    <location>
        <begin position="141"/>
        <end position="158"/>
    </location>
</feature>
<keyword evidence="9" id="KW-1185">Reference proteome</keyword>
<evidence type="ECO:0000256" key="4">
    <source>
        <dbReference type="ARBA" id="ARBA00022989"/>
    </source>
</evidence>
<feature type="transmembrane region" description="Helical" evidence="6">
    <location>
        <begin position="362"/>
        <end position="382"/>
    </location>
</feature>
<dbReference type="EMBL" id="BMQM01000035">
    <property type="protein sequence ID" value="GGR71101.1"/>
    <property type="molecule type" value="Genomic_DNA"/>
</dbReference>
<keyword evidence="4 6" id="KW-1133">Transmembrane helix</keyword>
<reference evidence="9" key="1">
    <citation type="journal article" date="2019" name="Int. J. Syst. Evol. Microbiol.">
        <title>The Global Catalogue of Microorganisms (GCM) 10K type strain sequencing project: providing services to taxonomists for standard genome sequencing and annotation.</title>
        <authorList>
            <consortium name="The Broad Institute Genomics Platform"/>
            <consortium name="The Broad Institute Genome Sequencing Center for Infectious Disease"/>
            <person name="Wu L."/>
            <person name="Ma J."/>
        </authorList>
    </citation>
    <scope>NUCLEOTIDE SEQUENCE [LARGE SCALE GENOMIC DNA]</scope>
    <source>
        <strain evidence="9">JCM 31404</strain>
    </source>
</reference>
<dbReference type="PANTHER" id="PTHR42718">
    <property type="entry name" value="MAJOR FACILITATOR SUPERFAMILY MULTIDRUG TRANSPORTER MFSC"/>
    <property type="match status" value="1"/>
</dbReference>
<comment type="subcellular location">
    <subcellularLocation>
        <location evidence="1">Membrane</location>
        <topology evidence="1">Multi-pass membrane protein</topology>
    </subcellularLocation>
</comment>
<feature type="transmembrane region" description="Helical" evidence="6">
    <location>
        <begin position="437"/>
        <end position="454"/>
    </location>
</feature>
<accession>A0ABQ2RW54</accession>
<dbReference type="InterPro" id="IPR036259">
    <property type="entry name" value="MFS_trans_sf"/>
</dbReference>
<dbReference type="Proteomes" id="UP000634308">
    <property type="component" value="Unassembled WGS sequence"/>
</dbReference>
<feature type="transmembrane region" description="Helical" evidence="6">
    <location>
        <begin position="227"/>
        <end position="247"/>
    </location>
</feature>
<evidence type="ECO:0000259" key="7">
    <source>
        <dbReference type="PROSITE" id="PS50850"/>
    </source>
</evidence>
<comment type="caution">
    <text evidence="8">The sequence shown here is derived from an EMBL/GenBank/DDBJ whole genome shotgun (WGS) entry which is preliminary data.</text>
</comment>
<sequence>MSLPDRTPVMLAGITEPNLPSLSAVSDRVPPEPVPAGLQRAVLIASSLSVVVVMLNVSIVNPSLPTLGHVFGVGAHDVPWVANVYNIVFAATLLAGGLLGDRFGFRRALVWGLALGVVGAATCALAPSFPALLVGRALQGLSSAVIQPATLVLLTLAFTQPAARARAIGVWAGVSGLGIAAGPLLGGTVIDTLGWSAVFWTVAVTALGTLAFTLGRTRPLGTPRPRPIDVPGVLLAATALAGLAYGLSQGNVLGWDSAPVLGCLGLAAVTSALFLRAERRAPHPLVDLRVFRNRAFTTANVGSLLAAFGPFGLLVFITLFLQGTQGYSATRAGLVTSLFPIGVGLSSPLGGRLIARAGARGVGAAGLAVIGAGLLLVLGLHLGGSPLSLSLGLAGEFFVMGVGTGLANAALTTAAVNDVPAGQAAQASSVLSAMRQVGVALGIAAWGALVARGGEGTPGFLSGLHAGAGVIGALLLVGALGVWRGLTPRAAAP</sequence>
<evidence type="ECO:0000256" key="2">
    <source>
        <dbReference type="ARBA" id="ARBA00022448"/>
    </source>
</evidence>
<dbReference type="SUPFAM" id="SSF103473">
    <property type="entry name" value="MFS general substrate transporter"/>
    <property type="match status" value="1"/>
</dbReference>
<feature type="transmembrane region" description="Helical" evidence="6">
    <location>
        <begin position="80"/>
        <end position="99"/>
    </location>
</feature>
<dbReference type="Gene3D" id="1.20.1720.10">
    <property type="entry name" value="Multidrug resistance protein D"/>
    <property type="match status" value="1"/>
</dbReference>
<feature type="transmembrane region" description="Helical" evidence="6">
    <location>
        <begin position="333"/>
        <end position="355"/>
    </location>
</feature>
<dbReference type="InterPro" id="IPR020846">
    <property type="entry name" value="MFS_dom"/>
</dbReference>
<evidence type="ECO:0000256" key="3">
    <source>
        <dbReference type="ARBA" id="ARBA00022692"/>
    </source>
</evidence>
<evidence type="ECO:0000313" key="9">
    <source>
        <dbReference type="Proteomes" id="UP000634308"/>
    </source>
</evidence>
<feature type="domain" description="Major facilitator superfamily (MFS) profile" evidence="7">
    <location>
        <begin position="42"/>
        <end position="490"/>
    </location>
</feature>
<dbReference type="InterPro" id="IPR011701">
    <property type="entry name" value="MFS"/>
</dbReference>
<feature type="transmembrane region" description="Helical" evidence="6">
    <location>
        <begin position="108"/>
        <end position="129"/>
    </location>
</feature>
<keyword evidence="2" id="KW-0813">Transport</keyword>
<dbReference type="PANTHER" id="PTHR42718:SF9">
    <property type="entry name" value="MAJOR FACILITATOR SUPERFAMILY MULTIDRUG TRANSPORTER MFSC"/>
    <property type="match status" value="1"/>
</dbReference>
<name>A0ABQ2RW54_9DEIO</name>
<protein>
    <submittedName>
        <fullName evidence="8">MFS transporter</fullName>
    </submittedName>
</protein>
<keyword evidence="3 6" id="KW-0812">Transmembrane</keyword>
<dbReference type="PROSITE" id="PS50850">
    <property type="entry name" value="MFS"/>
    <property type="match status" value="1"/>
</dbReference>
<feature type="transmembrane region" description="Helical" evidence="6">
    <location>
        <begin position="397"/>
        <end position="416"/>
    </location>
</feature>
<organism evidence="8 9">
    <name type="scientific">Deinococcus seoulensis</name>
    <dbReference type="NCBI Taxonomy" id="1837379"/>
    <lineage>
        <taxon>Bacteria</taxon>
        <taxon>Thermotogati</taxon>
        <taxon>Deinococcota</taxon>
        <taxon>Deinococci</taxon>
        <taxon>Deinococcales</taxon>
        <taxon>Deinococcaceae</taxon>
        <taxon>Deinococcus</taxon>
    </lineage>
</organism>
<dbReference type="Gene3D" id="1.20.1250.20">
    <property type="entry name" value="MFS general substrate transporter like domains"/>
    <property type="match status" value="1"/>
</dbReference>
<feature type="transmembrane region" description="Helical" evidence="6">
    <location>
        <begin position="298"/>
        <end position="321"/>
    </location>
</feature>
<evidence type="ECO:0000313" key="8">
    <source>
        <dbReference type="EMBL" id="GGR71101.1"/>
    </source>
</evidence>
<gene>
    <name evidence="8" type="ORF">GCM10008959_36010</name>
</gene>
<feature type="transmembrane region" description="Helical" evidence="6">
    <location>
        <begin position="196"/>
        <end position="215"/>
    </location>
</feature>
<evidence type="ECO:0000256" key="5">
    <source>
        <dbReference type="ARBA" id="ARBA00023136"/>
    </source>
</evidence>
<feature type="transmembrane region" description="Helical" evidence="6">
    <location>
        <begin position="170"/>
        <end position="190"/>
    </location>
</feature>
<feature type="transmembrane region" description="Helical" evidence="6">
    <location>
        <begin position="259"/>
        <end position="277"/>
    </location>
</feature>
<feature type="transmembrane region" description="Helical" evidence="6">
    <location>
        <begin position="41"/>
        <end position="60"/>
    </location>
</feature>
<dbReference type="Pfam" id="PF07690">
    <property type="entry name" value="MFS_1"/>
    <property type="match status" value="1"/>
</dbReference>
<dbReference type="CDD" id="cd17321">
    <property type="entry name" value="MFS_MMR_MDR_like"/>
    <property type="match status" value="1"/>
</dbReference>
<keyword evidence="5 6" id="KW-0472">Membrane</keyword>
<proteinExistence type="predicted"/>
<evidence type="ECO:0000256" key="1">
    <source>
        <dbReference type="ARBA" id="ARBA00004141"/>
    </source>
</evidence>